<keyword evidence="8 13" id="KW-0479">Metal-binding</keyword>
<dbReference type="InterPro" id="IPR036075">
    <property type="entry name" value="ARMT-1-like_metal-bd_sf"/>
</dbReference>
<dbReference type="GO" id="GO:0046872">
    <property type="term" value="F:metal ion binding"/>
    <property type="evidence" value="ECO:0007669"/>
    <property type="project" value="UniProtKB-UniRule"/>
</dbReference>
<dbReference type="PANTHER" id="PTHR12260:SF6">
    <property type="entry name" value="DAMAGE-CONTROL PHOSPHATASE ARMT1"/>
    <property type="match status" value="1"/>
</dbReference>
<dbReference type="GO" id="GO:0008983">
    <property type="term" value="F:protein-glutamate O-methyltransferase activity"/>
    <property type="evidence" value="ECO:0007669"/>
    <property type="project" value="RHEA"/>
</dbReference>
<evidence type="ECO:0000256" key="14">
    <source>
        <dbReference type="SAM" id="MobiDB-lite"/>
    </source>
</evidence>
<protein>
    <recommendedName>
        <fullName evidence="13">Sugar phosphate phosphatase</fullName>
        <ecNumber evidence="13">2.1.1.-</ecNumber>
        <ecNumber evidence="13">3.1.3.-</ecNumber>
    </recommendedName>
</protein>
<evidence type="ECO:0000256" key="1">
    <source>
        <dbReference type="ARBA" id="ARBA00000807"/>
    </source>
</evidence>
<keyword evidence="5 13" id="KW-0489">Methyltransferase</keyword>
<dbReference type="EC" id="3.1.3.-" evidence="13"/>
<sequence>MAAAAAAAGGEEEEEERRRVPEPLSAKYIGSFAYLTVKDRLPTILTKAVDTVHRHKKTFFEKYGQEGVEAEKRAIGLMSKLRNELQTDKAVIPLTDEFPDAAQWNTYIERQQAALGPEEFPSWFKSSWLFMECYMYRRIHESILLNPPICDFDVFSEAKIQSFFSSQDAILIVCTYLQELQRKIENFEESQLKDEFMLLMQVALWGNRCDLSISGGQDNSQKNNPLASLESLKSFILVDDSERVWNLLVNNWKNKTSQTTPIRVDIVLDNSGFELVTDLVLAYFLLSTQLADEIHFHGKSMPWFVSDTTRRDLDWTLKNLQASNHASLSMCGNMWEQNLHKGVWVYHDHLFWTLPHEFSDMSQDAPDLYSELHKSNLIFFKGDLNYRKLTGDRKWSHTISFDTALQGFHPAPLCSLRTLKADIQVGLKPEQAEQLTLSDPQWLVSGNYAIIQFSDPNPK</sequence>
<comment type="catalytic activity">
    <reaction evidence="1 13">
        <text>L-glutamyl-[protein] + S-adenosyl-L-methionine = [protein]-L-glutamate 5-O-methyl ester + S-adenosyl-L-homocysteine</text>
        <dbReference type="Rhea" id="RHEA:24452"/>
        <dbReference type="Rhea" id="RHEA-COMP:10208"/>
        <dbReference type="Rhea" id="RHEA-COMP:10311"/>
        <dbReference type="ChEBI" id="CHEBI:29973"/>
        <dbReference type="ChEBI" id="CHEBI:57856"/>
        <dbReference type="ChEBI" id="CHEBI:59789"/>
        <dbReference type="ChEBI" id="CHEBI:82795"/>
    </reaction>
</comment>
<dbReference type="AlphaFoldDB" id="V9KX72"/>
<dbReference type="GO" id="GO:0032259">
    <property type="term" value="P:methylation"/>
    <property type="evidence" value="ECO:0007669"/>
    <property type="project" value="UniProtKB-KW"/>
</dbReference>
<keyword evidence="10 13" id="KW-0464">Manganese</keyword>
<dbReference type="EMBL" id="JW870688">
    <property type="protein sequence ID" value="AFP03206.1"/>
    <property type="molecule type" value="mRNA"/>
</dbReference>
<dbReference type="FunFam" id="3.40.50.10880:FF:000002">
    <property type="entry name" value="Acidic residue methyltransferase 1"/>
    <property type="match status" value="1"/>
</dbReference>
<evidence type="ECO:0000256" key="11">
    <source>
        <dbReference type="ARBA" id="ARBA00045980"/>
    </source>
</evidence>
<evidence type="ECO:0000313" key="16">
    <source>
        <dbReference type="EMBL" id="AFP03206.1"/>
    </source>
</evidence>
<dbReference type="Gene3D" id="3.40.50.10880">
    <property type="entry name" value="Uncharacterised protein PF01937, DUF89, domain 3"/>
    <property type="match status" value="1"/>
</dbReference>
<dbReference type="InterPro" id="IPR039763">
    <property type="entry name" value="ARMT1"/>
</dbReference>
<dbReference type="FunFam" id="1.20.930.60:FF:000001">
    <property type="entry name" value="protein-glutamate O-methyltransferase isoform X1"/>
    <property type="match status" value="1"/>
</dbReference>
<keyword evidence="7" id="KW-0949">S-adenosyl-L-methionine</keyword>
<comment type="catalytic activity">
    <reaction evidence="12 13">
        <text>beta-D-fructose 6-phosphate = dihydroxyacetone + D-glyceraldehyde 3-phosphate</text>
        <dbReference type="Rhea" id="RHEA:28002"/>
        <dbReference type="ChEBI" id="CHEBI:16016"/>
        <dbReference type="ChEBI" id="CHEBI:57634"/>
        <dbReference type="ChEBI" id="CHEBI:59776"/>
    </reaction>
</comment>
<comment type="cofactor">
    <cofactor evidence="13">
        <name>Mn(2+)</name>
        <dbReference type="ChEBI" id="CHEBI:29035"/>
    </cofactor>
    <cofactor evidence="13">
        <name>Ni(2+)</name>
        <dbReference type="ChEBI" id="CHEBI:49786"/>
    </cofactor>
</comment>
<feature type="domain" description="Damage-control phosphatase ARMT1-like metal-binding" evidence="15">
    <location>
        <begin position="36"/>
        <end position="435"/>
    </location>
</feature>
<dbReference type="GO" id="GO:0005634">
    <property type="term" value="C:nucleus"/>
    <property type="evidence" value="ECO:0007669"/>
    <property type="project" value="TreeGrafter"/>
</dbReference>
<evidence type="ECO:0000256" key="6">
    <source>
        <dbReference type="ARBA" id="ARBA00022679"/>
    </source>
</evidence>
<evidence type="ECO:0000256" key="5">
    <source>
        <dbReference type="ARBA" id="ARBA00022603"/>
    </source>
</evidence>
<dbReference type="GO" id="GO:0097023">
    <property type="term" value="F:fructose 6-phosphate aldolase activity"/>
    <property type="evidence" value="ECO:0007669"/>
    <property type="project" value="RHEA"/>
</dbReference>
<evidence type="ECO:0000256" key="8">
    <source>
        <dbReference type="ARBA" id="ARBA00022723"/>
    </source>
</evidence>
<keyword evidence="6" id="KW-0808">Transferase</keyword>
<name>V9KX72_CALMI</name>
<dbReference type="EC" id="2.1.1.-" evidence="13"/>
<comment type="similarity">
    <text evidence="3 13">Belongs to the damage-control phosphatase family. Sugar phosphate phosphatase III subfamily.</text>
</comment>
<comment type="domain">
    <text evidence="13">Subfamily III proteins have a conserved RTxK motif about 40-50 residues from the C-terminus; the threonine may be replaced by serine or cysteine.</text>
</comment>
<dbReference type="GO" id="GO:0006974">
    <property type="term" value="P:DNA damage response"/>
    <property type="evidence" value="ECO:0007669"/>
    <property type="project" value="TreeGrafter"/>
</dbReference>
<evidence type="ECO:0000256" key="4">
    <source>
        <dbReference type="ARBA" id="ARBA00022596"/>
    </source>
</evidence>
<reference evidence="16" key="1">
    <citation type="journal article" date="2014" name="Nature">
        <title>Elephant shark genome provides unique insights into gnathostome evolution.</title>
        <authorList>
            <consortium name="International Elephant Shark Genome Sequencing Consortium"/>
            <person name="Venkatesh B."/>
            <person name="Lee A.P."/>
            <person name="Ravi V."/>
            <person name="Maurya A.K."/>
            <person name="Lian M.M."/>
            <person name="Swann J.B."/>
            <person name="Ohta Y."/>
            <person name="Flajnik M.F."/>
            <person name="Sutoh Y."/>
            <person name="Kasahara M."/>
            <person name="Hoon S."/>
            <person name="Gangu V."/>
            <person name="Roy S.W."/>
            <person name="Irimia M."/>
            <person name="Korzh V."/>
            <person name="Kondrychyn I."/>
            <person name="Lim Z.W."/>
            <person name="Tay B.H."/>
            <person name="Tohari S."/>
            <person name="Kong K.W."/>
            <person name="Ho S."/>
            <person name="Lorente-Galdos B."/>
            <person name="Quilez J."/>
            <person name="Marques-Bonet T."/>
            <person name="Raney B.J."/>
            <person name="Ingham P.W."/>
            <person name="Tay A."/>
            <person name="Hillier L.W."/>
            <person name="Minx P."/>
            <person name="Boehm T."/>
            <person name="Wilson R.K."/>
            <person name="Brenner S."/>
            <person name="Warren W.C."/>
        </authorList>
    </citation>
    <scope>NUCLEOTIDE SEQUENCE</scope>
    <source>
        <tissue evidence="16">Ovary</tissue>
    </source>
</reference>
<evidence type="ECO:0000256" key="2">
    <source>
        <dbReference type="ARBA" id="ARBA00001326"/>
    </source>
</evidence>
<dbReference type="InterPro" id="IPR002791">
    <property type="entry name" value="ARMT1-like_metal-bd"/>
</dbReference>
<evidence type="ECO:0000256" key="12">
    <source>
        <dbReference type="ARBA" id="ARBA00048809"/>
    </source>
</evidence>
<dbReference type="Gene3D" id="1.20.930.60">
    <property type="match status" value="1"/>
</dbReference>
<comment type="function">
    <text evidence="11 13">Metal-dependent phosphatase that shows phosphatase activity against several substrates, including fructose-1-phosphate and fructose-6-phosphate. Its preference for fructose-1-phosphate, a strong glycating agent that causes DNA damage rather than a canonical yeast metabolite, suggests a damage-control function in hexose phosphate metabolism. Has also been shown to have O-methyltransferase activity that methylates glutamate residues of target proteins to form gamma-glutamyl methyl ester residues. Possibly methylates PCNA, suggesting it is involved in the DNA damage response.</text>
</comment>
<evidence type="ECO:0000256" key="10">
    <source>
        <dbReference type="ARBA" id="ARBA00023211"/>
    </source>
</evidence>
<evidence type="ECO:0000259" key="15">
    <source>
        <dbReference type="Pfam" id="PF01937"/>
    </source>
</evidence>
<evidence type="ECO:0000256" key="9">
    <source>
        <dbReference type="ARBA" id="ARBA00022801"/>
    </source>
</evidence>
<accession>V9KX72</accession>
<evidence type="ECO:0000256" key="7">
    <source>
        <dbReference type="ARBA" id="ARBA00022691"/>
    </source>
</evidence>
<keyword evidence="9 13" id="KW-0378">Hydrolase</keyword>
<keyword evidence="4" id="KW-0533">Nickel</keyword>
<feature type="region of interest" description="Disordered" evidence="14">
    <location>
        <begin position="1"/>
        <end position="21"/>
    </location>
</feature>
<dbReference type="GO" id="GO:0103026">
    <property type="term" value="F:fructose-1-phosphatase activity"/>
    <property type="evidence" value="ECO:0007669"/>
    <property type="project" value="RHEA"/>
</dbReference>
<organism evidence="16">
    <name type="scientific">Callorhinchus milii</name>
    <name type="common">Ghost shark</name>
    <dbReference type="NCBI Taxonomy" id="7868"/>
    <lineage>
        <taxon>Eukaryota</taxon>
        <taxon>Metazoa</taxon>
        <taxon>Chordata</taxon>
        <taxon>Craniata</taxon>
        <taxon>Vertebrata</taxon>
        <taxon>Chondrichthyes</taxon>
        <taxon>Holocephali</taxon>
        <taxon>Chimaeriformes</taxon>
        <taxon>Callorhinchidae</taxon>
        <taxon>Callorhinchus</taxon>
    </lineage>
</organism>
<dbReference type="SUPFAM" id="SSF111321">
    <property type="entry name" value="AF1104-like"/>
    <property type="match status" value="1"/>
</dbReference>
<dbReference type="Pfam" id="PF01937">
    <property type="entry name" value="ARMT1-like_dom"/>
    <property type="match status" value="1"/>
</dbReference>
<proteinExistence type="evidence at transcript level"/>
<dbReference type="PANTHER" id="PTHR12260">
    <property type="entry name" value="DAMAGE-CONTROL PHOSPHATASE ARMT1"/>
    <property type="match status" value="1"/>
</dbReference>
<evidence type="ECO:0000256" key="13">
    <source>
        <dbReference type="RuleBase" id="RU367030"/>
    </source>
</evidence>
<evidence type="ECO:0000256" key="3">
    <source>
        <dbReference type="ARBA" id="ARBA00009519"/>
    </source>
</evidence>
<comment type="catalytic activity">
    <reaction evidence="2 13">
        <text>beta-D-fructose 1-phosphate + H2O = D-fructose + phosphate</text>
        <dbReference type="Rhea" id="RHEA:35603"/>
        <dbReference type="ChEBI" id="CHEBI:15377"/>
        <dbReference type="ChEBI" id="CHEBI:37721"/>
        <dbReference type="ChEBI" id="CHEBI:43474"/>
        <dbReference type="ChEBI" id="CHEBI:138881"/>
    </reaction>
</comment>